<dbReference type="KEGG" id="ncb:C0V82_25105"/>
<geneLocation type="plasmid" evidence="1 2">
    <name>unnamed2</name>
</geneLocation>
<name>A0A2K9NKX9_9PROT</name>
<dbReference type="Proteomes" id="UP000234752">
    <property type="component" value="Plasmid unnamed2"/>
</dbReference>
<gene>
    <name evidence="1" type="ORF">C0V82_25105</name>
</gene>
<dbReference type="RefSeq" id="WP_102115207.1">
    <property type="nucleotide sequence ID" value="NZ_BMGN01000009.1"/>
</dbReference>
<evidence type="ECO:0000313" key="1">
    <source>
        <dbReference type="EMBL" id="AUN33703.1"/>
    </source>
</evidence>
<organism evidence="1 2">
    <name type="scientific">Niveispirillum cyanobacteriorum</name>
    <dbReference type="NCBI Taxonomy" id="1612173"/>
    <lineage>
        <taxon>Bacteria</taxon>
        <taxon>Pseudomonadati</taxon>
        <taxon>Pseudomonadota</taxon>
        <taxon>Alphaproteobacteria</taxon>
        <taxon>Rhodospirillales</taxon>
        <taxon>Azospirillaceae</taxon>
        <taxon>Niveispirillum</taxon>
    </lineage>
</organism>
<reference evidence="1 2" key="1">
    <citation type="submission" date="2017-12" db="EMBL/GenBank/DDBJ databases">
        <title>Genomes of bacteria within cyanobacterial aggregates.</title>
        <authorList>
            <person name="Cai H."/>
        </authorList>
    </citation>
    <scope>NUCLEOTIDE SEQUENCE [LARGE SCALE GENOMIC DNA]</scope>
    <source>
        <strain evidence="1 2">TH16</strain>
        <plasmid evidence="1 2">unnamed2</plasmid>
    </source>
</reference>
<dbReference type="EMBL" id="CP025614">
    <property type="protein sequence ID" value="AUN33703.1"/>
    <property type="molecule type" value="Genomic_DNA"/>
</dbReference>
<evidence type="ECO:0000313" key="2">
    <source>
        <dbReference type="Proteomes" id="UP000234752"/>
    </source>
</evidence>
<dbReference type="AlphaFoldDB" id="A0A2K9NKX9"/>
<proteinExistence type="predicted"/>
<sequence>MSLTREFKDTVKARADRDPAFRQALVAEAVSCLVEGDIATMKVLLRDYINATDGFEAVAKVAGKSVKGLMRSLGPGGNPQLDTLAPIISYAAKRENIGGFAAIAVHAG</sequence>
<dbReference type="OrthoDB" id="9794662at2"/>
<protein>
    <submittedName>
        <fullName evidence="1">Transcriptional regulator</fullName>
    </submittedName>
</protein>
<keyword evidence="2" id="KW-1185">Reference proteome</keyword>
<keyword evidence="1" id="KW-0614">Plasmid</keyword>
<accession>A0A2K9NKX9</accession>